<feature type="region of interest" description="Disordered" evidence="1">
    <location>
        <begin position="44"/>
        <end position="84"/>
    </location>
</feature>
<reference evidence="2 3" key="1">
    <citation type="journal article" date="2020" name="ISME J.">
        <title>Uncovering the hidden diversity of litter-decomposition mechanisms in mushroom-forming fungi.</title>
        <authorList>
            <person name="Floudas D."/>
            <person name="Bentzer J."/>
            <person name="Ahren D."/>
            <person name="Johansson T."/>
            <person name="Persson P."/>
            <person name="Tunlid A."/>
        </authorList>
    </citation>
    <scope>NUCLEOTIDE SEQUENCE [LARGE SCALE GENOMIC DNA]</scope>
    <source>
        <strain evidence="2 3">CBS 175.51</strain>
    </source>
</reference>
<accession>A0A8H5C5J2</accession>
<sequence length="133" mass="14428">MTSDDDILLLLLPAWKRYASIPAAAWFVSAVLQLGTLDVGCAASASSGTTTYRSSSSTARPTSPMTTRQPAHLPSVPPIAPKHNSQLRWSSNTFTHEDDFRSYYSDTPSAAPSPRHRIATPQSTLIDFPIDLP</sequence>
<dbReference type="AlphaFoldDB" id="A0A8H5C5J2"/>
<proteinExistence type="predicted"/>
<keyword evidence="3" id="KW-1185">Reference proteome</keyword>
<name>A0A8H5C5J2_9AGAR</name>
<evidence type="ECO:0000256" key="1">
    <source>
        <dbReference type="SAM" id="MobiDB-lite"/>
    </source>
</evidence>
<comment type="caution">
    <text evidence="2">The sequence shown here is derived from an EMBL/GenBank/DDBJ whole genome shotgun (WGS) entry which is preliminary data.</text>
</comment>
<gene>
    <name evidence="2" type="ORF">D9611_011787</name>
</gene>
<dbReference type="EMBL" id="JAACJK010000063">
    <property type="protein sequence ID" value="KAF5335373.1"/>
    <property type="molecule type" value="Genomic_DNA"/>
</dbReference>
<dbReference type="Proteomes" id="UP000541558">
    <property type="component" value="Unassembled WGS sequence"/>
</dbReference>
<organism evidence="2 3">
    <name type="scientific">Ephemerocybe angulata</name>
    <dbReference type="NCBI Taxonomy" id="980116"/>
    <lineage>
        <taxon>Eukaryota</taxon>
        <taxon>Fungi</taxon>
        <taxon>Dikarya</taxon>
        <taxon>Basidiomycota</taxon>
        <taxon>Agaricomycotina</taxon>
        <taxon>Agaricomycetes</taxon>
        <taxon>Agaricomycetidae</taxon>
        <taxon>Agaricales</taxon>
        <taxon>Agaricineae</taxon>
        <taxon>Psathyrellaceae</taxon>
        <taxon>Ephemerocybe</taxon>
    </lineage>
</organism>
<protein>
    <submittedName>
        <fullName evidence="2">Uncharacterized protein</fullName>
    </submittedName>
</protein>
<evidence type="ECO:0000313" key="3">
    <source>
        <dbReference type="Proteomes" id="UP000541558"/>
    </source>
</evidence>
<feature type="compositionally biased region" description="Low complexity" evidence="1">
    <location>
        <begin position="44"/>
        <end position="68"/>
    </location>
</feature>
<evidence type="ECO:0000313" key="2">
    <source>
        <dbReference type="EMBL" id="KAF5335373.1"/>
    </source>
</evidence>